<name>A0A1I8BY15_MELHA</name>
<keyword evidence="2" id="KW-1185">Reference proteome</keyword>
<dbReference type="InterPro" id="IPR012337">
    <property type="entry name" value="RNaseH-like_sf"/>
</dbReference>
<reference evidence="3" key="1">
    <citation type="submission" date="2016-11" db="UniProtKB">
        <authorList>
            <consortium name="WormBaseParasite"/>
        </authorList>
    </citation>
    <scope>IDENTIFICATION</scope>
</reference>
<dbReference type="Proteomes" id="UP000095281">
    <property type="component" value="Unplaced"/>
</dbReference>
<dbReference type="InterPro" id="IPR008906">
    <property type="entry name" value="HATC_C_dom"/>
</dbReference>
<dbReference type="WBParaSite" id="MhA1_Contig717.frz3.gene1">
    <property type="protein sequence ID" value="MhA1_Contig717.frz3.gene1"/>
    <property type="gene ID" value="MhA1_Contig717.frz3.gene1"/>
</dbReference>
<evidence type="ECO:0000259" key="1">
    <source>
        <dbReference type="Pfam" id="PF05699"/>
    </source>
</evidence>
<feature type="domain" description="HAT C-terminal dimerisation" evidence="1">
    <location>
        <begin position="45"/>
        <end position="98"/>
    </location>
</feature>
<accession>A0A1I8BY15</accession>
<dbReference type="AlphaFoldDB" id="A0A1I8BY15"/>
<evidence type="ECO:0000313" key="2">
    <source>
        <dbReference type="Proteomes" id="UP000095281"/>
    </source>
</evidence>
<proteinExistence type="predicted"/>
<protein>
    <submittedName>
        <fullName evidence="3">Dimer_Tnp_hAT domain-containing protein</fullName>
    </submittedName>
</protein>
<dbReference type="SUPFAM" id="SSF53098">
    <property type="entry name" value="Ribonuclease H-like"/>
    <property type="match status" value="1"/>
</dbReference>
<dbReference type="Pfam" id="PF05699">
    <property type="entry name" value="Dimer_Tnp_hAT"/>
    <property type="match status" value="1"/>
</dbReference>
<dbReference type="GO" id="GO:0046983">
    <property type="term" value="F:protein dimerization activity"/>
    <property type="evidence" value="ECO:0007669"/>
    <property type="project" value="InterPro"/>
</dbReference>
<sequence length="139" mass="15803">MRENLDFESLSENSKESLHYDIFQRPTSSTPVVSTLTARIEVQLASFRVIERTTIDTDIFEWWNRQGGQFPDLLRLARIVHSIPATSISSERLFSKAGFSASMADKILVIKANLNKILLAPSAEEDDFSFIETDDFNDE</sequence>
<organism evidence="2 3">
    <name type="scientific">Meloidogyne hapla</name>
    <name type="common">Root-knot nematode worm</name>
    <dbReference type="NCBI Taxonomy" id="6305"/>
    <lineage>
        <taxon>Eukaryota</taxon>
        <taxon>Metazoa</taxon>
        <taxon>Ecdysozoa</taxon>
        <taxon>Nematoda</taxon>
        <taxon>Chromadorea</taxon>
        <taxon>Rhabditida</taxon>
        <taxon>Tylenchina</taxon>
        <taxon>Tylenchomorpha</taxon>
        <taxon>Tylenchoidea</taxon>
        <taxon>Meloidogynidae</taxon>
        <taxon>Meloidogyninae</taxon>
        <taxon>Meloidogyne</taxon>
    </lineage>
</organism>
<evidence type="ECO:0000313" key="3">
    <source>
        <dbReference type="WBParaSite" id="MhA1_Contig717.frz3.gene1"/>
    </source>
</evidence>